<feature type="compositionally biased region" description="Polar residues" evidence="1">
    <location>
        <begin position="141"/>
        <end position="185"/>
    </location>
</feature>
<protein>
    <recommendedName>
        <fullName evidence="2">Myb-like domain-containing protein</fullName>
    </recommendedName>
</protein>
<sequence>MASLENGRDPDIARIAARQILRYDEDFPTQETPSWTVAEYNDFPHLLRAFGSDWPAIAAHMRSKTPEMVMNYFLRQRDQGKIEWNAIMQEADAKRARGERRPVPSRRFASGPANRYDAANLATLRRSEYYKEAAPAKIEPSETQPTKRPWSNESTSKSIIPTTLTSKQGLISPRNTESPFPSQQETHFKRSRSNDPYSDDGVTDYMKYPVPSRGLEPDCHPHIPSVNQLHAQREVKVKNMVVEKWLNDSAGFKTWNDSDAPVSPPESMHEGIQLKDIGLGHETENILIPRQLYYNTEGGGSFTKAELELICESRTWMDPPALSSIWSDPQKRYQPISSQAAIEKFGQMCRDNDSVVSDASSCGTRRISCPSITEPGHLTRGNILKRLLSPPITEISEPAIAFETPAAWYAQHVDKPLKPTTSRDFEADPSQVLSLMAYPCTPLSTEVPKPSPKLKRSPSRESLEDDRPNVDLASFKLFSDSFIFKGPWKRLSDLHAQAVEIPVPVDAAIDIGPEHDEIKLETRQLTPSDHTKNSEKDLIELIATESLLALDPAVSEVVNHCDTTTSKPVQARRQIGLARIHIEILSLYDNCRTRKEKDDVTDSSGEESSEEINEDGGAETLNRDRAPDLNGPSEGSSSQSRNNHHNLPIDSDQGANSGRGNENNEPSRQPTAIPKAKKQVLRFACPYQAFETSQSCFRQAPRNPEGGCAGST</sequence>
<dbReference type="InterPro" id="IPR001005">
    <property type="entry name" value="SANT/Myb"/>
</dbReference>
<dbReference type="InterPro" id="IPR009057">
    <property type="entry name" value="Homeodomain-like_sf"/>
</dbReference>
<keyword evidence="4" id="KW-1185">Reference proteome</keyword>
<dbReference type="OrthoDB" id="5100807at2759"/>
<feature type="compositionally biased region" description="Acidic residues" evidence="1">
    <location>
        <begin position="601"/>
        <end position="617"/>
    </location>
</feature>
<proteinExistence type="predicted"/>
<evidence type="ECO:0000259" key="2">
    <source>
        <dbReference type="SMART" id="SM00717"/>
    </source>
</evidence>
<feature type="region of interest" description="Disordered" evidence="1">
    <location>
        <begin position="443"/>
        <end position="466"/>
    </location>
</feature>
<organism evidence="3 4">
    <name type="scientific">Cylindrodendrum hubeiense</name>
    <dbReference type="NCBI Taxonomy" id="595255"/>
    <lineage>
        <taxon>Eukaryota</taxon>
        <taxon>Fungi</taxon>
        <taxon>Dikarya</taxon>
        <taxon>Ascomycota</taxon>
        <taxon>Pezizomycotina</taxon>
        <taxon>Sordariomycetes</taxon>
        <taxon>Hypocreomycetidae</taxon>
        <taxon>Hypocreales</taxon>
        <taxon>Nectriaceae</taxon>
        <taxon>Cylindrodendrum</taxon>
    </lineage>
</organism>
<dbReference type="GO" id="GO:0006357">
    <property type="term" value="P:regulation of transcription by RNA polymerase II"/>
    <property type="evidence" value="ECO:0007669"/>
    <property type="project" value="TreeGrafter"/>
</dbReference>
<feature type="region of interest" description="Disordered" evidence="1">
    <location>
        <begin position="133"/>
        <end position="202"/>
    </location>
</feature>
<dbReference type="Pfam" id="PF00249">
    <property type="entry name" value="Myb_DNA-binding"/>
    <property type="match status" value="1"/>
</dbReference>
<evidence type="ECO:0000256" key="1">
    <source>
        <dbReference type="SAM" id="MobiDB-lite"/>
    </source>
</evidence>
<dbReference type="Proteomes" id="UP000722485">
    <property type="component" value="Unassembled WGS sequence"/>
</dbReference>
<accession>A0A9P5HCC5</accession>
<name>A0A9P5HCC5_9HYPO</name>
<dbReference type="AlphaFoldDB" id="A0A9P5HCC5"/>
<reference evidence="3" key="1">
    <citation type="submission" date="2020-03" db="EMBL/GenBank/DDBJ databases">
        <title>Draft Genome Sequence of Cylindrodendrum hubeiense.</title>
        <authorList>
            <person name="Buettner E."/>
            <person name="Kellner H."/>
        </authorList>
    </citation>
    <scope>NUCLEOTIDE SEQUENCE</scope>
    <source>
        <strain evidence="3">IHI 201604</strain>
    </source>
</reference>
<feature type="domain" description="Myb-like" evidence="2">
    <location>
        <begin position="31"/>
        <end position="79"/>
    </location>
</feature>
<dbReference type="CDD" id="cd00167">
    <property type="entry name" value="SANT"/>
    <property type="match status" value="1"/>
</dbReference>
<comment type="caution">
    <text evidence="3">The sequence shown here is derived from an EMBL/GenBank/DDBJ whole genome shotgun (WGS) entry which is preliminary data.</text>
</comment>
<dbReference type="GO" id="GO:0034967">
    <property type="term" value="C:Set3 complex"/>
    <property type="evidence" value="ECO:0007669"/>
    <property type="project" value="TreeGrafter"/>
</dbReference>
<dbReference type="InterPro" id="IPR051571">
    <property type="entry name" value="N-CoR_corepressor"/>
</dbReference>
<evidence type="ECO:0000313" key="4">
    <source>
        <dbReference type="Proteomes" id="UP000722485"/>
    </source>
</evidence>
<feature type="region of interest" description="Disordered" evidence="1">
    <location>
        <begin position="692"/>
        <end position="712"/>
    </location>
</feature>
<gene>
    <name evidence="3" type="ORF">G7Z17_g7877</name>
</gene>
<evidence type="ECO:0000313" key="3">
    <source>
        <dbReference type="EMBL" id="KAF7547238.1"/>
    </source>
</evidence>
<dbReference type="SMART" id="SM00717">
    <property type="entry name" value="SANT"/>
    <property type="match status" value="1"/>
</dbReference>
<feature type="region of interest" description="Disordered" evidence="1">
    <location>
        <begin position="595"/>
        <end position="675"/>
    </location>
</feature>
<dbReference type="EMBL" id="JAANBB010000184">
    <property type="protein sequence ID" value="KAF7547238.1"/>
    <property type="molecule type" value="Genomic_DNA"/>
</dbReference>
<dbReference type="PANTHER" id="PTHR13992">
    <property type="entry name" value="NUCLEAR RECEPTOR CO-REPRESSOR RELATED NCOR"/>
    <property type="match status" value="1"/>
</dbReference>
<dbReference type="Gene3D" id="1.20.58.1880">
    <property type="match status" value="1"/>
</dbReference>
<dbReference type="PANTHER" id="PTHR13992:SF39">
    <property type="entry name" value="SMRTER, ISOFORM G"/>
    <property type="match status" value="1"/>
</dbReference>
<feature type="compositionally biased region" description="Polar residues" evidence="1">
    <location>
        <begin position="653"/>
        <end position="670"/>
    </location>
</feature>
<dbReference type="SUPFAM" id="SSF46689">
    <property type="entry name" value="Homeodomain-like"/>
    <property type="match status" value="1"/>
</dbReference>